<sequence>MTMAMAIALATALLGLQGLRAALITLVLIWGLDGR</sequence>
<evidence type="ECO:0000313" key="1">
    <source>
        <dbReference type="EMBL" id="STV49565.1"/>
    </source>
</evidence>
<reference evidence="1 2" key="1">
    <citation type="submission" date="2018-06" db="EMBL/GenBank/DDBJ databases">
        <authorList>
            <consortium name="Pathogen Informatics"/>
            <person name="Doyle S."/>
        </authorList>
    </citation>
    <scope>NUCLEOTIDE SEQUENCE [LARGE SCALE GENOMIC DNA]</scope>
    <source>
        <strain evidence="1 2">NCTC11679</strain>
    </source>
</reference>
<organism evidence="1 2">
    <name type="scientific">Klebsiella pneumoniae</name>
    <dbReference type="NCBI Taxonomy" id="573"/>
    <lineage>
        <taxon>Bacteria</taxon>
        <taxon>Pseudomonadati</taxon>
        <taxon>Pseudomonadota</taxon>
        <taxon>Gammaproteobacteria</taxon>
        <taxon>Enterobacterales</taxon>
        <taxon>Enterobacteriaceae</taxon>
        <taxon>Klebsiella/Raoultella group</taxon>
        <taxon>Klebsiella</taxon>
        <taxon>Klebsiella pneumoniae complex</taxon>
    </lineage>
</organism>
<dbReference type="Proteomes" id="UP000255239">
    <property type="component" value="Unassembled WGS sequence"/>
</dbReference>
<name>A0A378BRD1_KLEPN</name>
<dbReference type="AlphaFoldDB" id="A0A378BRD1"/>
<evidence type="ECO:0000313" key="2">
    <source>
        <dbReference type="Proteomes" id="UP000255239"/>
    </source>
</evidence>
<dbReference type="EMBL" id="UGMG01000001">
    <property type="protein sequence ID" value="STV49565.1"/>
    <property type="molecule type" value="Genomic_DNA"/>
</dbReference>
<gene>
    <name evidence="1" type="ORF">NCTC11679_01860</name>
</gene>
<accession>A0A378BRD1</accession>
<protein>
    <submittedName>
        <fullName evidence="1">Cobalamin synthase</fullName>
    </submittedName>
</protein>
<proteinExistence type="predicted"/>